<feature type="transmembrane region" description="Helical" evidence="6">
    <location>
        <begin position="404"/>
        <end position="426"/>
    </location>
</feature>
<feature type="non-terminal residue" evidence="7">
    <location>
        <position position="1"/>
    </location>
</feature>
<reference evidence="7" key="2">
    <citation type="journal article" date="2023" name="Microbiol Resour">
        <title>Decontamination and Annotation of the Draft Genome Sequence of the Oomycete Lagenidium giganteum ARSEF 373.</title>
        <authorList>
            <person name="Morgan W.R."/>
            <person name="Tartar A."/>
        </authorList>
    </citation>
    <scope>NUCLEOTIDE SEQUENCE</scope>
    <source>
        <strain evidence="7">ARSEF 373</strain>
    </source>
</reference>
<dbReference type="InterPro" id="IPR036416">
    <property type="entry name" value="Pept_tRNA_hydro_sf"/>
</dbReference>
<dbReference type="NCBIfam" id="TIGR00447">
    <property type="entry name" value="pth"/>
    <property type="match status" value="1"/>
</dbReference>
<evidence type="ECO:0000256" key="2">
    <source>
        <dbReference type="ARBA" id="ARBA00022555"/>
    </source>
</evidence>
<dbReference type="Proteomes" id="UP001146120">
    <property type="component" value="Unassembled WGS sequence"/>
</dbReference>
<accession>A0AAV2YS72</accession>
<feature type="transmembrane region" description="Helical" evidence="6">
    <location>
        <begin position="346"/>
        <end position="364"/>
    </location>
</feature>
<evidence type="ECO:0000256" key="1">
    <source>
        <dbReference type="ARBA" id="ARBA00013260"/>
    </source>
</evidence>
<keyword evidence="6" id="KW-0812">Transmembrane</keyword>
<keyword evidence="8" id="KW-1185">Reference proteome</keyword>
<evidence type="ECO:0000256" key="6">
    <source>
        <dbReference type="SAM" id="Phobius"/>
    </source>
</evidence>
<evidence type="ECO:0000256" key="5">
    <source>
        <dbReference type="ARBA" id="ARBA00038063"/>
    </source>
</evidence>
<protein>
    <recommendedName>
        <fullName evidence="1">peptidyl-tRNA hydrolase</fullName>
        <ecNumber evidence="1">3.1.1.29</ecNumber>
    </recommendedName>
</protein>
<feature type="transmembrane region" description="Helical" evidence="6">
    <location>
        <begin position="567"/>
        <end position="594"/>
    </location>
</feature>
<name>A0AAV2YS72_9STRA</name>
<keyword evidence="6" id="KW-1133">Transmembrane helix</keyword>
<dbReference type="EC" id="3.1.1.29" evidence="1"/>
<comment type="similarity">
    <text evidence="5">Belongs to the PTH family.</text>
</comment>
<dbReference type="InterPro" id="IPR001328">
    <property type="entry name" value="Pept_tRNA_hydro"/>
</dbReference>
<evidence type="ECO:0000313" key="8">
    <source>
        <dbReference type="Proteomes" id="UP001146120"/>
    </source>
</evidence>
<dbReference type="CDD" id="cd00462">
    <property type="entry name" value="PTH"/>
    <property type="match status" value="1"/>
</dbReference>
<dbReference type="PANTHER" id="PTHR17224">
    <property type="entry name" value="PEPTIDYL-TRNA HYDROLASE"/>
    <property type="match status" value="1"/>
</dbReference>
<gene>
    <name evidence="7" type="ORF">N0F65_008281</name>
</gene>
<feature type="transmembrane region" description="Helical" evidence="6">
    <location>
        <begin position="376"/>
        <end position="392"/>
    </location>
</feature>
<dbReference type="AlphaFoldDB" id="A0AAV2YS72"/>
<proteinExistence type="inferred from homology"/>
<dbReference type="GO" id="GO:0004045">
    <property type="term" value="F:peptidyl-tRNA hydrolase activity"/>
    <property type="evidence" value="ECO:0007669"/>
    <property type="project" value="UniProtKB-EC"/>
</dbReference>
<organism evidence="7 8">
    <name type="scientific">Lagenidium giganteum</name>
    <dbReference type="NCBI Taxonomy" id="4803"/>
    <lineage>
        <taxon>Eukaryota</taxon>
        <taxon>Sar</taxon>
        <taxon>Stramenopiles</taxon>
        <taxon>Oomycota</taxon>
        <taxon>Peronosporomycetes</taxon>
        <taxon>Pythiales</taxon>
        <taxon>Pythiaceae</taxon>
    </lineage>
</organism>
<keyword evidence="2" id="KW-0820">tRNA-binding</keyword>
<keyword evidence="3" id="KW-0378">Hydrolase</keyword>
<dbReference type="Pfam" id="PF01195">
    <property type="entry name" value="Pept_tRNA_hydro"/>
    <property type="match status" value="2"/>
</dbReference>
<evidence type="ECO:0000256" key="3">
    <source>
        <dbReference type="ARBA" id="ARBA00022801"/>
    </source>
</evidence>
<sequence length="595" mass="66715">WLRRSTHVVALLDARTIRCALRPLPNAVSECMWPTARTFTTVSSSDEAASENESEKDATAKPVKLDHVRKLVVGLGNPGEKFAKTRHNIGFMAIEHFLNSYAHQALGKKVQLQHEARVHGDVARFCLQFQQHADDPKVRHDVDDLISRSSQRRKDKTLEEGVPHEHVNVALLLPDTFMNRSGTAVRAFMNSHHWRLKKNPLSLNRHDELLVVTDDVALPFGTCRFKVKGGPGGQNGVRDIIKCTGTERFARLRIGIGAPEWFMSGNSGAPAGTAMDRFVLGRFYPHEADDLPDLLEYTTELLRLYLHRGVAQASTLANGMDLDMVIMARPAPPPPVVLTQRDLPRVLASVVAGVAIACVLAFYVDDYVSRGHRDDHFYYPYVGWFLLTYEFLMIASRYLGHGTYILFDALWGCNIAMTLVVLAVFFSKPYLVGVAMAVVSGDQLCWYIDALAYLVTGKFPVGVIKYLTYPENRSFSKQFFASHHIWFLPLCLWLTAGHGGMHVASFPGACVMTGFLAAYCRAVSPFEVKVPEEDHVVYMNINGAFEFWRDIHIPVVHALDHRHPLLYLPYLTIMGNLVANGVPHLVLLIISWMIN</sequence>
<dbReference type="GO" id="GO:0000049">
    <property type="term" value="F:tRNA binding"/>
    <property type="evidence" value="ECO:0007669"/>
    <property type="project" value="UniProtKB-KW"/>
</dbReference>
<keyword evidence="6" id="KW-0472">Membrane</keyword>
<reference evidence="7" key="1">
    <citation type="submission" date="2022-11" db="EMBL/GenBank/DDBJ databases">
        <authorList>
            <person name="Morgan W.R."/>
            <person name="Tartar A."/>
        </authorList>
    </citation>
    <scope>NUCLEOTIDE SEQUENCE</scope>
    <source>
        <strain evidence="7">ARSEF 373</strain>
    </source>
</reference>
<dbReference type="EMBL" id="DAKRPA010000154">
    <property type="protein sequence ID" value="DAZ96850.1"/>
    <property type="molecule type" value="Genomic_DNA"/>
</dbReference>
<keyword evidence="4" id="KW-0694">RNA-binding</keyword>
<dbReference type="InterPro" id="IPR018171">
    <property type="entry name" value="Pept_tRNA_hydro_CS"/>
</dbReference>
<comment type="caution">
    <text evidence="7">The sequence shown here is derived from an EMBL/GenBank/DDBJ whole genome shotgun (WGS) entry which is preliminary data.</text>
</comment>
<dbReference type="PROSITE" id="PS01195">
    <property type="entry name" value="PEPT_TRNA_HYDROL_1"/>
    <property type="match status" value="1"/>
</dbReference>
<dbReference type="PANTHER" id="PTHR17224:SF1">
    <property type="entry name" value="PEPTIDYL-TRNA HYDROLASE"/>
    <property type="match status" value="1"/>
</dbReference>
<evidence type="ECO:0000256" key="4">
    <source>
        <dbReference type="ARBA" id="ARBA00022884"/>
    </source>
</evidence>
<feature type="transmembrane region" description="Helical" evidence="6">
    <location>
        <begin position="479"/>
        <end position="496"/>
    </location>
</feature>
<dbReference type="SUPFAM" id="SSF53178">
    <property type="entry name" value="Peptidyl-tRNA hydrolase-like"/>
    <property type="match status" value="1"/>
</dbReference>
<dbReference type="Gene3D" id="3.40.50.1470">
    <property type="entry name" value="Peptidyl-tRNA hydrolase"/>
    <property type="match status" value="1"/>
</dbReference>
<evidence type="ECO:0000313" key="7">
    <source>
        <dbReference type="EMBL" id="DAZ96850.1"/>
    </source>
</evidence>